<dbReference type="AlphaFoldDB" id="A0A4V3JQZ0"/>
<dbReference type="RefSeq" id="WP_135623881.1">
    <property type="nucleotide sequence ID" value="NZ_RQGD01000034.1"/>
</dbReference>
<proteinExistence type="predicted"/>
<gene>
    <name evidence="1" type="ORF">EHQ58_10650</name>
</gene>
<dbReference type="EMBL" id="RQGD01000034">
    <property type="protein sequence ID" value="TGL57863.1"/>
    <property type="molecule type" value="Genomic_DNA"/>
</dbReference>
<name>A0A4V3JQZ0_9LEPT</name>
<dbReference type="Proteomes" id="UP000297693">
    <property type="component" value="Unassembled WGS sequence"/>
</dbReference>
<organism evidence="1 2">
    <name type="scientific">Leptospira ognonensis</name>
    <dbReference type="NCBI Taxonomy" id="2484945"/>
    <lineage>
        <taxon>Bacteria</taxon>
        <taxon>Pseudomonadati</taxon>
        <taxon>Spirochaetota</taxon>
        <taxon>Spirochaetia</taxon>
        <taxon>Leptospirales</taxon>
        <taxon>Leptospiraceae</taxon>
        <taxon>Leptospira</taxon>
    </lineage>
</organism>
<accession>A0A4V3JQZ0</accession>
<sequence>MNFFKNETLKLWLHPDNGSFQLHSLEDEWNDWPYPHKMEYCIIGVLDGLDTKSPLRCSQDQITSYVYSTLIEDDLYYAQCEEIFHVFWNPNLINSEVEIIEEKQSGGPYGILNSSATYKCMLSKPYSLTIHHNGNKLEVEWPRFLKKWEKTSDGSELRLGLYPFSSQLIKEAKTE</sequence>
<comment type="caution">
    <text evidence="1">The sequence shown here is derived from an EMBL/GenBank/DDBJ whole genome shotgun (WGS) entry which is preliminary data.</text>
</comment>
<protein>
    <submittedName>
        <fullName evidence="1">Uncharacterized protein</fullName>
    </submittedName>
</protein>
<keyword evidence="2" id="KW-1185">Reference proteome</keyword>
<evidence type="ECO:0000313" key="1">
    <source>
        <dbReference type="EMBL" id="TGL57863.1"/>
    </source>
</evidence>
<reference evidence="1" key="1">
    <citation type="journal article" date="2019" name="PLoS Negl. Trop. Dis.">
        <title>Revisiting the worldwide diversity of Leptospira species in the environment.</title>
        <authorList>
            <person name="Vincent A.T."/>
            <person name="Schiettekatte O."/>
            <person name="Bourhy P."/>
            <person name="Veyrier F.J."/>
            <person name="Picardeau M."/>
        </authorList>
    </citation>
    <scope>NUCLEOTIDE SEQUENCE [LARGE SCALE GENOMIC DNA]</scope>
    <source>
        <strain evidence="1">201702476</strain>
    </source>
</reference>
<evidence type="ECO:0000313" key="2">
    <source>
        <dbReference type="Proteomes" id="UP000297693"/>
    </source>
</evidence>